<dbReference type="SUPFAM" id="SSF82153">
    <property type="entry name" value="FAS1 domain"/>
    <property type="match status" value="1"/>
</dbReference>
<accession>A0A1E7FN27</accession>
<evidence type="ECO:0000313" key="2">
    <source>
        <dbReference type="EMBL" id="OEU19203.1"/>
    </source>
</evidence>
<evidence type="ECO:0000313" key="3">
    <source>
        <dbReference type="Proteomes" id="UP000095751"/>
    </source>
</evidence>
<dbReference type="PANTHER" id="PTHR10900:SF77">
    <property type="entry name" value="FI19380P1"/>
    <property type="match status" value="1"/>
</dbReference>
<evidence type="ECO:0000259" key="1">
    <source>
        <dbReference type="PROSITE" id="PS50213"/>
    </source>
</evidence>
<keyword evidence="3" id="KW-1185">Reference proteome</keyword>
<dbReference type="InterPro" id="IPR036378">
    <property type="entry name" value="FAS1_dom_sf"/>
</dbReference>
<dbReference type="OrthoDB" id="44517at2759"/>
<dbReference type="Proteomes" id="UP000095751">
    <property type="component" value="Unassembled WGS sequence"/>
</dbReference>
<dbReference type="InterPro" id="IPR000782">
    <property type="entry name" value="FAS1_domain"/>
</dbReference>
<dbReference type="FunFam" id="2.30.180.10:FF:000019">
    <property type="entry name" value="Cell surface lipoprotein"/>
    <property type="match status" value="1"/>
</dbReference>
<dbReference type="SMART" id="SM00554">
    <property type="entry name" value="FAS1"/>
    <property type="match status" value="1"/>
</dbReference>
<dbReference type="GO" id="GO:0005615">
    <property type="term" value="C:extracellular space"/>
    <property type="evidence" value="ECO:0007669"/>
    <property type="project" value="TreeGrafter"/>
</dbReference>
<name>A0A1E7FN27_9STRA</name>
<dbReference type="PROSITE" id="PS50213">
    <property type="entry name" value="FAS1"/>
    <property type="match status" value="1"/>
</dbReference>
<feature type="non-terminal residue" evidence="2">
    <location>
        <position position="138"/>
    </location>
</feature>
<feature type="domain" description="FAS1" evidence="1">
    <location>
        <begin position="4"/>
        <end position="135"/>
    </location>
</feature>
<dbReference type="InterPro" id="IPR050904">
    <property type="entry name" value="Adhesion/Biosynth-related"/>
</dbReference>
<dbReference type="AlphaFoldDB" id="A0A1E7FN27"/>
<dbReference type="EMBL" id="KV784356">
    <property type="protein sequence ID" value="OEU19203.1"/>
    <property type="molecule type" value="Genomic_DNA"/>
</dbReference>
<gene>
    <name evidence="2" type="ORF">FRACYDRAFT_183164</name>
</gene>
<reference evidence="2 3" key="1">
    <citation type="submission" date="2016-09" db="EMBL/GenBank/DDBJ databases">
        <title>Extensive genetic diversity and differential bi-allelic expression allows diatom success in the polar Southern Ocean.</title>
        <authorList>
            <consortium name="DOE Joint Genome Institute"/>
            <person name="Mock T."/>
            <person name="Otillar R.P."/>
            <person name="Strauss J."/>
            <person name="Dupont C."/>
            <person name="Frickenhaus S."/>
            <person name="Maumus F."/>
            <person name="Mcmullan M."/>
            <person name="Sanges R."/>
            <person name="Schmutz J."/>
            <person name="Toseland A."/>
            <person name="Valas R."/>
            <person name="Veluchamy A."/>
            <person name="Ward B.J."/>
            <person name="Allen A."/>
            <person name="Barry K."/>
            <person name="Falciatore A."/>
            <person name="Ferrante M."/>
            <person name="Fortunato A.E."/>
            <person name="Gloeckner G."/>
            <person name="Gruber A."/>
            <person name="Hipkin R."/>
            <person name="Janech M."/>
            <person name="Kroth P."/>
            <person name="Leese F."/>
            <person name="Lindquist E."/>
            <person name="Lyon B.R."/>
            <person name="Martin J."/>
            <person name="Mayer C."/>
            <person name="Parker M."/>
            <person name="Quesneville H."/>
            <person name="Raymond J."/>
            <person name="Uhlig C."/>
            <person name="Valentin K.U."/>
            <person name="Worden A.Z."/>
            <person name="Armbrust E.V."/>
            <person name="Bowler C."/>
            <person name="Green B."/>
            <person name="Moulton V."/>
            <person name="Van Oosterhout C."/>
            <person name="Grigoriev I."/>
        </authorList>
    </citation>
    <scope>NUCLEOTIDE SEQUENCE [LARGE SCALE GENOMIC DNA]</scope>
    <source>
        <strain evidence="2 3">CCMP1102</strain>
    </source>
</reference>
<dbReference type="Gene3D" id="2.30.180.10">
    <property type="entry name" value="FAS1 domain"/>
    <property type="match status" value="1"/>
</dbReference>
<dbReference type="PANTHER" id="PTHR10900">
    <property type="entry name" value="PERIOSTIN-RELATED"/>
    <property type="match status" value="1"/>
</dbReference>
<dbReference type="KEGG" id="fcy:FRACYDRAFT_183164"/>
<protein>
    <submittedName>
        <fullName evidence="2">Beta-Ig-H3/fasciclin</fullName>
    </submittedName>
</protein>
<dbReference type="Pfam" id="PF02469">
    <property type="entry name" value="Fasciclin"/>
    <property type="match status" value="1"/>
</dbReference>
<proteinExistence type="predicted"/>
<sequence>MVALLDIPSTAIAAGVFNTLVAALGAADLVDALSGEGPFTVFAPTDDAFAALPQELVSCLLEPDNKGALQSILTYHVVSGQVLSTDLTDGMTATTLQGEDVTVDLSDGVMINDSEVVMADILTTNGVIHVIDAVLVPP</sequence>
<dbReference type="InParanoid" id="A0A1E7FN27"/>
<organism evidence="2 3">
    <name type="scientific">Fragilariopsis cylindrus CCMP1102</name>
    <dbReference type="NCBI Taxonomy" id="635003"/>
    <lineage>
        <taxon>Eukaryota</taxon>
        <taxon>Sar</taxon>
        <taxon>Stramenopiles</taxon>
        <taxon>Ochrophyta</taxon>
        <taxon>Bacillariophyta</taxon>
        <taxon>Bacillariophyceae</taxon>
        <taxon>Bacillariophycidae</taxon>
        <taxon>Bacillariales</taxon>
        <taxon>Bacillariaceae</taxon>
        <taxon>Fragilariopsis</taxon>
    </lineage>
</organism>